<accession>A0A6A5CCM0</accession>
<evidence type="ECO:0000313" key="2">
    <source>
        <dbReference type="EMBL" id="KAF0984822.1"/>
    </source>
</evidence>
<protein>
    <submittedName>
        <fullName evidence="2">Uncharacterized protein</fullName>
    </submittedName>
</protein>
<evidence type="ECO:0000256" key="1">
    <source>
        <dbReference type="SAM" id="MobiDB-lite"/>
    </source>
</evidence>
<dbReference type="EMBL" id="VFQX01000002">
    <property type="protein sequence ID" value="KAF0984822.1"/>
    <property type="molecule type" value="Genomic_DNA"/>
</dbReference>
<gene>
    <name evidence="2" type="ORF">FDP41_000721</name>
</gene>
<feature type="region of interest" description="Disordered" evidence="1">
    <location>
        <begin position="148"/>
        <end position="167"/>
    </location>
</feature>
<reference evidence="2 3" key="1">
    <citation type="journal article" date="2019" name="Sci. Rep.">
        <title>Nanopore sequencing improves the draft genome of the human pathogenic amoeba Naegleria fowleri.</title>
        <authorList>
            <person name="Liechti N."/>
            <person name="Schurch N."/>
            <person name="Bruggmann R."/>
            <person name="Wittwer M."/>
        </authorList>
    </citation>
    <scope>NUCLEOTIDE SEQUENCE [LARGE SCALE GENOMIC DNA]</scope>
    <source>
        <strain evidence="2 3">ATCC 30894</strain>
    </source>
</reference>
<sequence length="226" mass="26491">MKKRKIEVNSESYYLSSMIDFIKVELEKQNFEAVIDYLEQHLDCSKYSNHDEIIKEILFPIYSYFVRRILLPQKEHKRALHFMKRALRYCHSLDELWEFTCPMQECDDQSFLQVHNELLEHLIKTTCDLIVRHSGELFAKSKIDSSLSQQQPADGLPSSQSSSSSSGTTFTDWEYALFKTEWLEIKDDQKPAFYPSSCHHLLDPIRGYSATILMPSNDPKKALRKI</sequence>
<evidence type="ECO:0000313" key="3">
    <source>
        <dbReference type="Proteomes" id="UP000444721"/>
    </source>
</evidence>
<dbReference type="AlphaFoldDB" id="A0A6A5CCM0"/>
<dbReference type="RefSeq" id="XP_044569535.1">
    <property type="nucleotide sequence ID" value="XM_044710930.1"/>
</dbReference>
<dbReference type="Proteomes" id="UP000444721">
    <property type="component" value="Unassembled WGS sequence"/>
</dbReference>
<organism evidence="2 3">
    <name type="scientific">Naegleria fowleri</name>
    <name type="common">Brain eating amoeba</name>
    <dbReference type="NCBI Taxonomy" id="5763"/>
    <lineage>
        <taxon>Eukaryota</taxon>
        <taxon>Discoba</taxon>
        <taxon>Heterolobosea</taxon>
        <taxon>Tetramitia</taxon>
        <taxon>Eutetramitia</taxon>
        <taxon>Vahlkampfiidae</taxon>
        <taxon>Naegleria</taxon>
    </lineage>
</organism>
<proteinExistence type="predicted"/>
<name>A0A6A5CCM0_NAEFO</name>
<comment type="caution">
    <text evidence="2">The sequence shown here is derived from an EMBL/GenBank/DDBJ whole genome shotgun (WGS) entry which is preliminary data.</text>
</comment>
<dbReference type="OrthoDB" id="10404427at2759"/>
<dbReference type="GeneID" id="68107939"/>
<dbReference type="VEuPathDB" id="AmoebaDB:NfTy_031430"/>
<dbReference type="VEuPathDB" id="AmoebaDB:FDP41_000721"/>
<keyword evidence="3" id="KW-1185">Reference proteome</keyword>